<dbReference type="EMBL" id="JACHFV010000004">
    <property type="protein sequence ID" value="MBB5294537.1"/>
    <property type="molecule type" value="Genomic_DNA"/>
</dbReference>
<comment type="cofactor">
    <cofactor evidence="5">
        <name>Mg(2+)</name>
        <dbReference type="ChEBI" id="CHEBI:18420"/>
    </cofactor>
</comment>
<evidence type="ECO:0000313" key="10">
    <source>
        <dbReference type="Proteomes" id="UP000536909"/>
    </source>
</evidence>
<dbReference type="HAMAP" id="MF_00265">
    <property type="entry name" value="VapC_Nob1"/>
    <property type="match status" value="1"/>
</dbReference>
<dbReference type="InterPro" id="IPR029060">
    <property type="entry name" value="PIN-like_dom_sf"/>
</dbReference>
<keyword evidence="5" id="KW-0460">Magnesium</keyword>
<comment type="caution">
    <text evidence="8">The sequence shown here is derived from an EMBL/GenBank/DDBJ whole genome shotgun (WGS) entry which is preliminary data.</text>
</comment>
<feature type="binding site" evidence="5">
    <location>
        <position position="105"/>
    </location>
    <ligand>
        <name>Mg(2+)</name>
        <dbReference type="ChEBI" id="CHEBI:18420"/>
    </ligand>
</feature>
<dbReference type="AlphaFoldDB" id="A0AAJ5JZ87"/>
<dbReference type="GO" id="GO:0004540">
    <property type="term" value="F:RNA nuclease activity"/>
    <property type="evidence" value="ECO:0007669"/>
    <property type="project" value="InterPro"/>
</dbReference>
<feature type="binding site" evidence="5">
    <location>
        <position position="7"/>
    </location>
    <ligand>
        <name>Mg(2+)</name>
        <dbReference type="ChEBI" id="CHEBI:18420"/>
    </ligand>
</feature>
<proteinExistence type="inferred from homology"/>
<comment type="function">
    <text evidence="5">Toxic component of a toxin-antitoxin (TA) system. An RNase.</text>
</comment>
<feature type="domain" description="PIN" evidence="6">
    <location>
        <begin position="5"/>
        <end position="135"/>
    </location>
</feature>
<dbReference type="InterPro" id="IPR002716">
    <property type="entry name" value="PIN_dom"/>
</dbReference>
<dbReference type="GO" id="GO:0016787">
    <property type="term" value="F:hydrolase activity"/>
    <property type="evidence" value="ECO:0007669"/>
    <property type="project" value="UniProtKB-KW"/>
</dbReference>
<evidence type="ECO:0000313" key="9">
    <source>
        <dbReference type="Proteomes" id="UP000308000"/>
    </source>
</evidence>
<protein>
    <recommendedName>
        <fullName evidence="5">Ribonuclease VapC</fullName>
        <shortName evidence="5">RNase VapC</shortName>
        <ecNumber evidence="5">3.1.-.-</ecNumber>
    </recommendedName>
    <alternativeName>
        <fullName evidence="5">Toxin VapC</fullName>
    </alternativeName>
</protein>
<keyword evidence="2 5" id="KW-0540">Nuclease</keyword>
<evidence type="ECO:0000313" key="8">
    <source>
        <dbReference type="EMBL" id="TLK29964.1"/>
    </source>
</evidence>
<keyword evidence="1 5" id="KW-1277">Toxin-antitoxin system</keyword>
<organism evidence="8 9">
    <name type="scientific">Deinococcus metallilatus</name>
    <dbReference type="NCBI Taxonomy" id="1211322"/>
    <lineage>
        <taxon>Bacteria</taxon>
        <taxon>Thermotogati</taxon>
        <taxon>Deinococcota</taxon>
        <taxon>Deinococci</taxon>
        <taxon>Deinococcales</taxon>
        <taxon>Deinococcaceae</taxon>
        <taxon>Deinococcus</taxon>
    </lineage>
</organism>
<dbReference type="RefSeq" id="WP_129117766.1">
    <property type="nucleotide sequence ID" value="NZ_BSUI01000013.1"/>
</dbReference>
<dbReference type="Gene3D" id="3.40.50.1010">
    <property type="entry name" value="5'-nuclease"/>
    <property type="match status" value="1"/>
</dbReference>
<dbReference type="GO" id="GO:0000287">
    <property type="term" value="F:magnesium ion binding"/>
    <property type="evidence" value="ECO:0007669"/>
    <property type="project" value="UniProtKB-UniRule"/>
</dbReference>
<comment type="similarity">
    <text evidence="5">Belongs to the PINc/VapC protein family.</text>
</comment>
<dbReference type="EC" id="3.1.-.-" evidence="5"/>
<dbReference type="SUPFAM" id="SSF88723">
    <property type="entry name" value="PIN domain-like"/>
    <property type="match status" value="1"/>
</dbReference>
<accession>A0AAJ5JZ87</accession>
<evidence type="ECO:0000256" key="5">
    <source>
        <dbReference type="HAMAP-Rule" id="MF_00265"/>
    </source>
</evidence>
<evidence type="ECO:0000259" key="6">
    <source>
        <dbReference type="Pfam" id="PF01850"/>
    </source>
</evidence>
<dbReference type="CDD" id="cd09874">
    <property type="entry name" value="PIN_MT3492-like"/>
    <property type="match status" value="1"/>
</dbReference>
<dbReference type="GO" id="GO:0090729">
    <property type="term" value="F:toxin activity"/>
    <property type="evidence" value="ECO:0007669"/>
    <property type="project" value="UniProtKB-KW"/>
</dbReference>
<name>A0AAJ5JZ87_9DEIO</name>
<dbReference type="Pfam" id="PF01850">
    <property type="entry name" value="PIN"/>
    <property type="match status" value="1"/>
</dbReference>
<keyword evidence="4 5" id="KW-0378">Hydrolase</keyword>
<dbReference type="Proteomes" id="UP000308000">
    <property type="component" value="Unassembled WGS sequence"/>
</dbReference>
<evidence type="ECO:0000313" key="7">
    <source>
        <dbReference type="EMBL" id="MBB5294537.1"/>
    </source>
</evidence>
<evidence type="ECO:0000256" key="1">
    <source>
        <dbReference type="ARBA" id="ARBA00022649"/>
    </source>
</evidence>
<evidence type="ECO:0000256" key="2">
    <source>
        <dbReference type="ARBA" id="ARBA00022722"/>
    </source>
</evidence>
<evidence type="ECO:0000256" key="4">
    <source>
        <dbReference type="ARBA" id="ARBA00022801"/>
    </source>
</evidence>
<dbReference type="EMBL" id="VBRC01000003">
    <property type="protein sequence ID" value="TLK29964.1"/>
    <property type="molecule type" value="Genomic_DNA"/>
</dbReference>
<evidence type="ECO:0000256" key="3">
    <source>
        <dbReference type="ARBA" id="ARBA00022723"/>
    </source>
</evidence>
<dbReference type="InterPro" id="IPR022907">
    <property type="entry name" value="VapC_family"/>
</dbReference>
<reference evidence="8 9" key="1">
    <citation type="submission" date="2019-04" db="EMBL/GenBank/DDBJ databases">
        <title>Deinococcus metalilatus MA1002 mutant No.5.</title>
        <authorList>
            <person name="Park W."/>
            <person name="Park C."/>
        </authorList>
    </citation>
    <scope>NUCLEOTIDE SEQUENCE [LARGE SCALE GENOMIC DNA]</scope>
    <source>
        <strain evidence="8 9">MA1002-m5</strain>
    </source>
</reference>
<dbReference type="Proteomes" id="UP000536909">
    <property type="component" value="Unassembled WGS sequence"/>
</dbReference>
<sequence>MTTLYLDSNAFVKLFTDENLGEAAQVEAALEKSSDLASSAITYAEVCGVFARQLQQGRMSEEVYWTTRQAFEDNWEQVNVVEVSATVSKIAADVLKAQQGLRAMDALHLASGLALRGSTEIKFLTFDVRLQDAAGKLMPEQHNE</sequence>
<gene>
    <name evidence="5" type="primary">vapC</name>
    <name evidence="8" type="ORF">FCS05_05370</name>
    <name evidence="7" type="ORF">HNQ10_001351</name>
</gene>
<reference evidence="7 10" key="2">
    <citation type="submission" date="2020-08" db="EMBL/GenBank/DDBJ databases">
        <title>Genomic Encyclopedia of Type Strains, Phase IV (KMG-IV): sequencing the most valuable type-strain genomes for metagenomic binning, comparative biology and taxonomic classification.</title>
        <authorList>
            <person name="Goeker M."/>
        </authorList>
    </citation>
    <scope>NUCLEOTIDE SEQUENCE [LARGE SCALE GENOMIC DNA]</scope>
    <source>
        <strain evidence="7 10">DSM 105434</strain>
    </source>
</reference>
<keyword evidence="3 5" id="KW-0479">Metal-binding</keyword>
<keyword evidence="5" id="KW-0800">Toxin</keyword>
<keyword evidence="10" id="KW-1185">Reference proteome</keyword>